<organism evidence="1">
    <name type="scientific">Thermohahella caldifontis</name>
    <dbReference type="NCBI Taxonomy" id="3142973"/>
    <lineage>
        <taxon>Bacteria</taxon>
        <taxon>Pseudomonadati</taxon>
        <taxon>Pseudomonadota</taxon>
        <taxon>Gammaproteobacteria</taxon>
        <taxon>Oceanospirillales</taxon>
        <taxon>Hahellaceae</taxon>
        <taxon>Thermohahella</taxon>
    </lineage>
</organism>
<dbReference type="KEGG" id="tcd:AAIA72_08845"/>
<dbReference type="RefSeq" id="WP_369599961.1">
    <property type="nucleotide sequence ID" value="NZ_CP154858.1"/>
</dbReference>
<protein>
    <submittedName>
        <fullName evidence="1">Uncharacterized protein</fullName>
    </submittedName>
</protein>
<sequence length="102" mass="11467">MTDLITLSGLCETPVSEPLEVLHTLYECPLYVWSASAHGRTWLYVEYRDGRGASRYACFRFAQADEVMTFIEQLLPTESLAGIDPEATRERPIAASARRARA</sequence>
<proteinExistence type="predicted"/>
<dbReference type="AlphaFoldDB" id="A0AB39US94"/>
<reference evidence="1" key="1">
    <citation type="submission" date="2024-05" db="EMBL/GenBank/DDBJ databases">
        <title>Genome sequencing of novel strain.</title>
        <authorList>
            <person name="Ganbat D."/>
            <person name="Ganbat S."/>
            <person name="Lee S.-J."/>
        </authorList>
    </citation>
    <scope>NUCLEOTIDE SEQUENCE</scope>
    <source>
        <strain evidence="1">SMD15-11</strain>
    </source>
</reference>
<gene>
    <name evidence="1" type="ORF">AAIA72_08845</name>
</gene>
<dbReference type="EMBL" id="CP154858">
    <property type="protein sequence ID" value="XDT70920.1"/>
    <property type="molecule type" value="Genomic_DNA"/>
</dbReference>
<accession>A0AB39US94</accession>
<evidence type="ECO:0000313" key="1">
    <source>
        <dbReference type="EMBL" id="XDT70920.1"/>
    </source>
</evidence>
<name>A0AB39US94_9GAMM</name>